<dbReference type="AlphaFoldDB" id="A0A0J8QLI3"/>
<name>A0A0J8QLI3_COCIT</name>
<evidence type="ECO:0000256" key="1">
    <source>
        <dbReference type="SAM" id="MobiDB-lite"/>
    </source>
</evidence>
<sequence>MAMVHCKHVMVNTDDMKLVLGISAKIRSNYFSLIDAPDCPAPATTTCHLHAASTPPTTAAAALSPLPSPTTVSLPPPSAIRVFTCQMVGIRAPVQFTKLILEKQEEEKEEKKKKGKEKNNDDNKDDNDDD</sequence>
<proteinExistence type="predicted"/>
<gene>
    <name evidence="2" type="ORF">CISG_09864</name>
</gene>
<organism evidence="2 3">
    <name type="scientific">Coccidioides immitis RMSCC 3703</name>
    <dbReference type="NCBI Taxonomy" id="454286"/>
    <lineage>
        <taxon>Eukaryota</taxon>
        <taxon>Fungi</taxon>
        <taxon>Dikarya</taxon>
        <taxon>Ascomycota</taxon>
        <taxon>Pezizomycotina</taxon>
        <taxon>Eurotiomycetes</taxon>
        <taxon>Eurotiomycetidae</taxon>
        <taxon>Onygenales</taxon>
        <taxon>Onygenaceae</taxon>
        <taxon>Coccidioides</taxon>
    </lineage>
</organism>
<protein>
    <submittedName>
        <fullName evidence="2">Uncharacterized protein</fullName>
    </submittedName>
</protein>
<accession>A0A0J8QLI3</accession>
<evidence type="ECO:0000313" key="2">
    <source>
        <dbReference type="EMBL" id="KMU73269.1"/>
    </source>
</evidence>
<feature type="region of interest" description="Disordered" evidence="1">
    <location>
        <begin position="105"/>
        <end position="130"/>
    </location>
</feature>
<feature type="compositionally biased region" description="Basic and acidic residues" evidence="1">
    <location>
        <begin position="105"/>
        <end position="122"/>
    </location>
</feature>
<reference evidence="3" key="1">
    <citation type="journal article" date="2010" name="Genome Res.">
        <title>Population genomic sequencing of Coccidioides fungi reveals recent hybridization and transposon control.</title>
        <authorList>
            <person name="Neafsey D.E."/>
            <person name="Barker B.M."/>
            <person name="Sharpton T.J."/>
            <person name="Stajich J.E."/>
            <person name="Park D.J."/>
            <person name="Whiston E."/>
            <person name="Hung C.-Y."/>
            <person name="McMahan C."/>
            <person name="White J."/>
            <person name="Sykes S."/>
            <person name="Heiman D."/>
            <person name="Young S."/>
            <person name="Zeng Q."/>
            <person name="Abouelleil A."/>
            <person name="Aftuck L."/>
            <person name="Bessette D."/>
            <person name="Brown A."/>
            <person name="FitzGerald M."/>
            <person name="Lui A."/>
            <person name="Macdonald J.P."/>
            <person name="Priest M."/>
            <person name="Orbach M.J."/>
            <person name="Galgiani J.N."/>
            <person name="Kirkland T.N."/>
            <person name="Cole G.T."/>
            <person name="Birren B.W."/>
            <person name="Henn M.R."/>
            <person name="Taylor J.W."/>
            <person name="Rounsley S.D."/>
        </authorList>
    </citation>
    <scope>NUCLEOTIDE SEQUENCE [LARGE SCALE GENOMIC DNA]</scope>
    <source>
        <strain evidence="3">RMSCC 3703</strain>
    </source>
</reference>
<dbReference type="EMBL" id="DS268239">
    <property type="protein sequence ID" value="KMU73269.1"/>
    <property type="molecule type" value="Genomic_DNA"/>
</dbReference>
<dbReference type="Proteomes" id="UP000054559">
    <property type="component" value="Unassembled WGS sequence"/>
</dbReference>
<dbReference type="STRING" id="454286.A0A0J8QLI3"/>
<evidence type="ECO:0000313" key="3">
    <source>
        <dbReference type="Proteomes" id="UP000054559"/>
    </source>
</evidence>